<evidence type="ECO:0000256" key="7">
    <source>
        <dbReference type="ARBA" id="ARBA00022723"/>
    </source>
</evidence>
<dbReference type="RefSeq" id="WP_214612193.1">
    <property type="nucleotide sequence ID" value="NZ_JACATN010000004.1"/>
</dbReference>
<reference evidence="15" key="2">
    <citation type="submission" date="2023-07" db="EMBL/GenBank/DDBJ databases">
        <title>Zobellia barbeyronii sp. nov., a new marine flavobacterium, isolated from green and red algae.</title>
        <authorList>
            <person name="Nedashkovskaya O.I."/>
            <person name="Otstavnykh N."/>
            <person name="Zhukova N."/>
            <person name="Guzev K."/>
            <person name="Chausova V."/>
            <person name="Tekutyeva L."/>
            <person name="Mikhailov V."/>
            <person name="Isaeva M."/>
        </authorList>
    </citation>
    <scope>NUCLEOTIDE SEQUENCE [LARGE SCALE GENOMIC DNA]</scope>
    <source>
        <strain evidence="15">KMM 6746</strain>
    </source>
</reference>
<keyword evidence="8" id="KW-0378">Hydrolase</keyword>
<dbReference type="Gene3D" id="1.10.390.10">
    <property type="entry name" value="Neutral Protease Domain 2"/>
    <property type="match status" value="1"/>
</dbReference>
<gene>
    <name evidence="14" type="ORF">HW347_12595</name>
</gene>
<protein>
    <recommendedName>
        <fullName evidence="5">Aminopeptidase N</fullName>
        <ecNumber evidence="4">3.4.11.2</ecNumber>
    </recommendedName>
</protein>
<feature type="signal peptide" evidence="11">
    <location>
        <begin position="1"/>
        <end position="18"/>
    </location>
</feature>
<dbReference type="Proteomes" id="UP000740413">
    <property type="component" value="Unassembled WGS sequence"/>
</dbReference>
<evidence type="ECO:0000256" key="2">
    <source>
        <dbReference type="ARBA" id="ARBA00001947"/>
    </source>
</evidence>
<keyword evidence="6" id="KW-0645">Protease</keyword>
<dbReference type="CDD" id="cd09602">
    <property type="entry name" value="M1_APN"/>
    <property type="match status" value="1"/>
</dbReference>
<dbReference type="PROSITE" id="PS51257">
    <property type="entry name" value="PROKAR_LIPOPROTEIN"/>
    <property type="match status" value="1"/>
</dbReference>
<reference evidence="14 15" key="1">
    <citation type="submission" date="2020-06" db="EMBL/GenBank/DDBJ databases">
        <authorList>
            <person name="Isaeva M.P."/>
            <person name="Chernysheva N.Y."/>
        </authorList>
    </citation>
    <scope>NUCLEOTIDE SEQUENCE [LARGE SCALE GENOMIC DNA]</scope>
    <source>
        <strain evidence="14 15">KMM 6746</strain>
    </source>
</reference>
<accession>A0ABS5WFG2</accession>
<evidence type="ECO:0000259" key="13">
    <source>
        <dbReference type="Pfam" id="PF17900"/>
    </source>
</evidence>
<dbReference type="EC" id="3.4.11.2" evidence="4"/>
<evidence type="ECO:0000256" key="3">
    <source>
        <dbReference type="ARBA" id="ARBA00010136"/>
    </source>
</evidence>
<dbReference type="PANTHER" id="PTHR11533">
    <property type="entry name" value="PROTEASE M1 ZINC METALLOPROTEASE"/>
    <property type="match status" value="1"/>
</dbReference>
<evidence type="ECO:0000256" key="5">
    <source>
        <dbReference type="ARBA" id="ARBA00015611"/>
    </source>
</evidence>
<keyword evidence="10" id="KW-0482">Metalloprotease</keyword>
<evidence type="ECO:0000256" key="8">
    <source>
        <dbReference type="ARBA" id="ARBA00022801"/>
    </source>
</evidence>
<feature type="domain" description="Aminopeptidase N-like N-terminal" evidence="13">
    <location>
        <begin position="109"/>
        <end position="208"/>
    </location>
</feature>
<dbReference type="PANTHER" id="PTHR11533:SF299">
    <property type="entry name" value="AMINOPEPTIDASE"/>
    <property type="match status" value="1"/>
</dbReference>
<dbReference type="SUPFAM" id="SSF55486">
    <property type="entry name" value="Metalloproteases ('zincins'), catalytic domain"/>
    <property type="match status" value="1"/>
</dbReference>
<keyword evidence="9" id="KW-0862">Zinc</keyword>
<name>A0ABS5WFG2_9FLAO</name>
<keyword evidence="15" id="KW-1185">Reference proteome</keyword>
<sequence>MKTFLITLIASLALLSCADKNNAPFKLENGVSLELANYRKSQISDINYQLDFNIPKDRNSPIPAKLVLNVEISNLEAPLYLDFKEKTANLKSIVANNKKITVVHEEEHIIIAPKHLNIGENTIEIEFIAGESSLNRNDTYLYTLLVPDRARTLFPCFDQPNLKATYSLDITAPKDWAVLCGAPKVNKEEIEGFTKHHFGKSDQMSTYLFSFVAGEFETTHQNPGKFDMKMLYRETNEDKIAFSTDTIFNLHQQSISFLEDYTDHKFPFQKLDFATIPGYQYGGMEQVGAVQYKESTLFLDETSTENQKLQRVKLIAHETSHMWFGDLVTMDWFNDVWMKEVFANFMADKIANPVFLEINHDLAFMTTHYPRAYGEDRTRGSNPIRQELDNLKNAGSLYGSIIYSKAPIMMRQLEAALGKEAFQKGVQKYIKTYSNSNATWNDLIALFVENTDVDIEKWSEVWVNGPGRPIFHEQIVYDSNERIMSFTISQTAEDDSYRVWPQTFDITLVYKDSLQNIAVDMKGSSVELSAAVGKSKPLSIIYNSNGMGYGVFPMYDIESEETPEIKDDITRGYIYINSYESALNGLIKPETILEFYRESLATEKNELLTNLLSGYISNLFWKYLSPEERIKYQPLLGDMLWSQLQMEIPANMKKTLFSTFRSIAFSEKSTAQLYSVWHKDHIIPNLKLNQDDYTKMAMSLALFNHTDYENILQEAKEDIKNPDDLTEFNFLLPSLSNDLAVRREFFKSLKDKDNRQRESWVLSALSNLNHPLRDEESIKNLRTSLDMLEEVQKTGDIFFPKGWLNNTIGKHTSAEAYTILNDFLRDNPNLEPTLLSKLLQASDDLYRVHTFSEKEGSVPAK</sequence>
<dbReference type="InterPro" id="IPR001930">
    <property type="entry name" value="Peptidase_M1"/>
</dbReference>
<dbReference type="InterPro" id="IPR045357">
    <property type="entry name" value="Aminopeptidase_N-like_N"/>
</dbReference>
<evidence type="ECO:0000313" key="14">
    <source>
        <dbReference type="EMBL" id="MBT2162106.1"/>
    </source>
</evidence>
<comment type="catalytic activity">
    <reaction evidence="1">
        <text>Release of an N-terminal amino acid, Xaa-|-Yaa- from a peptide, amide or arylamide. Xaa is preferably Ala, but may be most amino acids including Pro (slow action). When a terminal hydrophobic residue is followed by a prolyl residue, the two may be released as an intact Xaa-Pro dipeptide.</text>
        <dbReference type="EC" id="3.4.11.2"/>
    </reaction>
</comment>
<dbReference type="Pfam" id="PF01433">
    <property type="entry name" value="Peptidase_M1"/>
    <property type="match status" value="1"/>
</dbReference>
<keyword evidence="7" id="KW-0479">Metal-binding</keyword>
<dbReference type="EMBL" id="JACATN010000004">
    <property type="protein sequence ID" value="MBT2162106.1"/>
    <property type="molecule type" value="Genomic_DNA"/>
</dbReference>
<dbReference type="PRINTS" id="PR00756">
    <property type="entry name" value="ALADIPTASE"/>
</dbReference>
<evidence type="ECO:0000256" key="9">
    <source>
        <dbReference type="ARBA" id="ARBA00022833"/>
    </source>
</evidence>
<evidence type="ECO:0000313" key="15">
    <source>
        <dbReference type="Proteomes" id="UP000740413"/>
    </source>
</evidence>
<dbReference type="InterPro" id="IPR014782">
    <property type="entry name" value="Peptidase_M1_dom"/>
</dbReference>
<comment type="similarity">
    <text evidence="3">Belongs to the peptidase M1 family.</text>
</comment>
<dbReference type="SUPFAM" id="SSF63737">
    <property type="entry name" value="Leukotriene A4 hydrolase N-terminal domain"/>
    <property type="match status" value="1"/>
</dbReference>
<dbReference type="Gene3D" id="2.60.40.1730">
    <property type="entry name" value="tricorn interacting facor f3 domain"/>
    <property type="match status" value="1"/>
</dbReference>
<comment type="cofactor">
    <cofactor evidence="2">
        <name>Zn(2+)</name>
        <dbReference type="ChEBI" id="CHEBI:29105"/>
    </cofactor>
</comment>
<dbReference type="InterPro" id="IPR027268">
    <property type="entry name" value="Peptidase_M4/M1_CTD_sf"/>
</dbReference>
<evidence type="ECO:0000256" key="6">
    <source>
        <dbReference type="ARBA" id="ARBA00022670"/>
    </source>
</evidence>
<dbReference type="Pfam" id="PF17900">
    <property type="entry name" value="Peptidase_M1_N"/>
    <property type="match status" value="1"/>
</dbReference>
<organism evidence="14 15">
    <name type="scientific">Zobellia barbeyronii</name>
    <dbReference type="NCBI Taxonomy" id="2748009"/>
    <lineage>
        <taxon>Bacteria</taxon>
        <taxon>Pseudomonadati</taxon>
        <taxon>Bacteroidota</taxon>
        <taxon>Flavobacteriia</taxon>
        <taxon>Flavobacteriales</taxon>
        <taxon>Flavobacteriaceae</taxon>
        <taxon>Zobellia</taxon>
    </lineage>
</organism>
<keyword evidence="11" id="KW-0732">Signal</keyword>
<dbReference type="InterPro" id="IPR050344">
    <property type="entry name" value="Peptidase_M1_aminopeptidases"/>
</dbReference>
<evidence type="ECO:0000259" key="12">
    <source>
        <dbReference type="Pfam" id="PF01433"/>
    </source>
</evidence>
<comment type="caution">
    <text evidence="14">The sequence shown here is derived from an EMBL/GenBank/DDBJ whole genome shotgun (WGS) entry which is preliminary data.</text>
</comment>
<evidence type="ECO:0000256" key="11">
    <source>
        <dbReference type="SAM" id="SignalP"/>
    </source>
</evidence>
<dbReference type="InterPro" id="IPR042097">
    <property type="entry name" value="Aminopeptidase_N-like_N_sf"/>
</dbReference>
<feature type="chain" id="PRO_5045285247" description="Aminopeptidase N" evidence="11">
    <location>
        <begin position="19"/>
        <end position="861"/>
    </location>
</feature>
<feature type="domain" description="Peptidase M1 membrane alanine aminopeptidase" evidence="12">
    <location>
        <begin position="248"/>
        <end position="462"/>
    </location>
</feature>
<evidence type="ECO:0000256" key="4">
    <source>
        <dbReference type="ARBA" id="ARBA00012564"/>
    </source>
</evidence>
<evidence type="ECO:0000256" key="10">
    <source>
        <dbReference type="ARBA" id="ARBA00023049"/>
    </source>
</evidence>
<evidence type="ECO:0000256" key="1">
    <source>
        <dbReference type="ARBA" id="ARBA00000098"/>
    </source>
</evidence>
<proteinExistence type="inferred from homology"/>